<dbReference type="InterPro" id="IPR012337">
    <property type="entry name" value="RNaseH-like_sf"/>
</dbReference>
<reference evidence="1" key="1">
    <citation type="journal article" date="2022" name="Int. J. Mol. Sci.">
        <title>Draft Genome of Tanacetum Coccineum: Genomic Comparison of Closely Related Tanacetum-Family Plants.</title>
        <authorList>
            <person name="Yamashiro T."/>
            <person name="Shiraishi A."/>
            <person name="Nakayama K."/>
            <person name="Satake H."/>
        </authorList>
    </citation>
    <scope>NUCLEOTIDE SEQUENCE</scope>
</reference>
<dbReference type="InterPro" id="IPR036397">
    <property type="entry name" value="RNaseH_sf"/>
</dbReference>
<keyword evidence="2" id="KW-1185">Reference proteome</keyword>
<dbReference type="Gene3D" id="3.30.420.10">
    <property type="entry name" value="Ribonuclease H-like superfamily/Ribonuclease H"/>
    <property type="match status" value="2"/>
</dbReference>
<keyword evidence="1" id="KW-0695">RNA-directed DNA polymerase</keyword>
<comment type="caution">
    <text evidence="1">The sequence shown here is derived from an EMBL/GenBank/DDBJ whole genome shotgun (WGS) entry which is preliminary data.</text>
</comment>
<evidence type="ECO:0000313" key="2">
    <source>
        <dbReference type="Proteomes" id="UP001151760"/>
    </source>
</evidence>
<dbReference type="EMBL" id="BQNB010013615">
    <property type="protein sequence ID" value="GJT18155.1"/>
    <property type="molecule type" value="Genomic_DNA"/>
</dbReference>
<dbReference type="PANTHER" id="PTHR48475:SF2">
    <property type="entry name" value="RIBONUCLEASE H"/>
    <property type="match status" value="1"/>
</dbReference>
<evidence type="ECO:0000313" key="1">
    <source>
        <dbReference type="EMBL" id="GJT18155.1"/>
    </source>
</evidence>
<keyword evidence="1" id="KW-0548">Nucleotidyltransferase</keyword>
<dbReference type="SUPFAM" id="SSF53098">
    <property type="entry name" value="Ribonuclease H-like"/>
    <property type="match status" value="2"/>
</dbReference>
<protein>
    <submittedName>
        <fullName evidence="1">Reverse transcriptase domain-containing protein</fullName>
    </submittedName>
</protein>
<sequence length="225" mass="26085">MLIDFEGREYTYALRFEFETTNNEVEYEALLAGLRIAQEMEIAKVAIFLDSQRLAFEECTVEHVRRNQNKKADALSNLASMTFEHLTKEVLVEVLTKRFGVPRIISSKEEKLFKEGMFADLCKGLKVTQSFSPVIEHMEIMHRIERQITQSQQGWVDNLAKTLWIHRTLPRNSQKETPFSLTYGSEAMIPIIKTTDDRGRVQKETKGKESKEVASIENAYYQNKL</sequence>
<proteinExistence type="predicted"/>
<name>A0ABQ5BTH8_9ASTR</name>
<organism evidence="1 2">
    <name type="scientific">Tanacetum coccineum</name>
    <dbReference type="NCBI Taxonomy" id="301880"/>
    <lineage>
        <taxon>Eukaryota</taxon>
        <taxon>Viridiplantae</taxon>
        <taxon>Streptophyta</taxon>
        <taxon>Embryophyta</taxon>
        <taxon>Tracheophyta</taxon>
        <taxon>Spermatophyta</taxon>
        <taxon>Magnoliopsida</taxon>
        <taxon>eudicotyledons</taxon>
        <taxon>Gunneridae</taxon>
        <taxon>Pentapetalae</taxon>
        <taxon>asterids</taxon>
        <taxon>campanulids</taxon>
        <taxon>Asterales</taxon>
        <taxon>Asteraceae</taxon>
        <taxon>Asteroideae</taxon>
        <taxon>Anthemideae</taxon>
        <taxon>Anthemidinae</taxon>
        <taxon>Tanacetum</taxon>
    </lineage>
</organism>
<dbReference type="PANTHER" id="PTHR48475">
    <property type="entry name" value="RIBONUCLEASE H"/>
    <property type="match status" value="1"/>
</dbReference>
<dbReference type="Proteomes" id="UP001151760">
    <property type="component" value="Unassembled WGS sequence"/>
</dbReference>
<gene>
    <name evidence="1" type="ORF">Tco_0876861</name>
</gene>
<keyword evidence="1" id="KW-0808">Transferase</keyword>
<dbReference type="GO" id="GO:0003964">
    <property type="term" value="F:RNA-directed DNA polymerase activity"/>
    <property type="evidence" value="ECO:0007669"/>
    <property type="project" value="UniProtKB-KW"/>
</dbReference>
<accession>A0ABQ5BTH8</accession>
<reference evidence="1" key="2">
    <citation type="submission" date="2022-01" db="EMBL/GenBank/DDBJ databases">
        <authorList>
            <person name="Yamashiro T."/>
            <person name="Shiraishi A."/>
            <person name="Satake H."/>
            <person name="Nakayama K."/>
        </authorList>
    </citation>
    <scope>NUCLEOTIDE SEQUENCE</scope>
</reference>